<dbReference type="InterPro" id="IPR000917">
    <property type="entry name" value="Sulfatase_N"/>
</dbReference>
<organism evidence="4 5">
    <name type="scientific">Faecalicatena orotica</name>
    <dbReference type="NCBI Taxonomy" id="1544"/>
    <lineage>
        <taxon>Bacteria</taxon>
        <taxon>Bacillati</taxon>
        <taxon>Bacillota</taxon>
        <taxon>Clostridia</taxon>
        <taxon>Lachnospirales</taxon>
        <taxon>Lachnospiraceae</taxon>
        <taxon>Faecalicatena</taxon>
    </lineage>
</organism>
<keyword evidence="1" id="KW-0479">Metal-binding</keyword>
<dbReference type="GO" id="GO:0008484">
    <property type="term" value="F:sulfuric ester hydrolase activity"/>
    <property type="evidence" value="ECO:0007669"/>
    <property type="project" value="TreeGrafter"/>
</dbReference>
<dbReference type="Gene3D" id="3.40.720.10">
    <property type="entry name" value="Alkaline Phosphatase, subunit A"/>
    <property type="match status" value="1"/>
</dbReference>
<dbReference type="OrthoDB" id="279611at2"/>
<keyword evidence="5" id="KW-1185">Reference proteome</keyword>
<dbReference type="PANTHER" id="PTHR45953">
    <property type="entry name" value="IDURONATE 2-SULFATASE"/>
    <property type="match status" value="1"/>
</dbReference>
<name>A0A2Y9C666_9FIRM</name>
<proteinExistence type="predicted"/>
<dbReference type="PANTHER" id="PTHR45953:SF1">
    <property type="entry name" value="IDURONATE 2-SULFATASE"/>
    <property type="match status" value="1"/>
</dbReference>
<sequence length="486" mass="55238">MDKYNLIIITPDQMRADYLGCYGHSTIGTKHIDALAQNGVRFKNMYCAAPLCGPSRCSFATSTYFSEHNHRNYWSTISPSVPNIVTSLKQAGYRTGMFGKNHLFTYSELPKLWDSLDEVCLGNYDGHPKYEHSYSSFTLEKDHPFNITHKLTTEAIQFVENSGEEPYFLWINYQDPHPAFCCPGPYDTMFDPSEIEVPESFYAYDSKSQPVKNEVFRVHSEMDQCTEDDLKKAIAHYMGQIRYVDDNVGRLCDALKENGQDKKTVILFFSDHGELLGDYRMTHKNPTFYECLSHIPAILVHPDGRWKNTVFGGLSEEVDMVPTLLEILGVQIPPTMVGRSWVQALDAGDDTGRDTILCEAGGGCPTCQEPIEGFTITAPHAPTSFGPGAMIRRGNLKLSVYADDLGELYDLEKDPHELHNLYHDDSYRAVRDEMTLLLLKRVMSVKVRDIHKLDWDYPQYPYDVRFEPLESFGAVLEDIRASGDYS</sequence>
<dbReference type="GO" id="GO:0046872">
    <property type="term" value="F:metal ion binding"/>
    <property type="evidence" value="ECO:0007669"/>
    <property type="project" value="UniProtKB-KW"/>
</dbReference>
<dbReference type="RefSeq" id="WP_109732852.1">
    <property type="nucleotide sequence ID" value="NZ_BAAACK010000005.1"/>
</dbReference>
<comment type="caution">
    <text evidence="4">The sequence shown here is derived from an EMBL/GenBank/DDBJ whole genome shotgun (WGS) entry which is preliminary data.</text>
</comment>
<evidence type="ECO:0000259" key="3">
    <source>
        <dbReference type="Pfam" id="PF00884"/>
    </source>
</evidence>
<feature type="domain" description="Sulfatase N-terminal" evidence="3">
    <location>
        <begin position="5"/>
        <end position="330"/>
    </location>
</feature>
<gene>
    <name evidence="4" type="ORF">A8806_113104</name>
</gene>
<dbReference type="Pfam" id="PF00884">
    <property type="entry name" value="Sulfatase"/>
    <property type="match status" value="1"/>
</dbReference>
<dbReference type="AlphaFoldDB" id="A0A2Y9C666"/>
<dbReference type="SUPFAM" id="SSF53649">
    <property type="entry name" value="Alkaline phosphatase-like"/>
    <property type="match status" value="1"/>
</dbReference>
<dbReference type="InterPro" id="IPR017850">
    <property type="entry name" value="Alkaline_phosphatase_core_sf"/>
</dbReference>
<evidence type="ECO:0000313" key="5">
    <source>
        <dbReference type="Proteomes" id="UP000245845"/>
    </source>
</evidence>
<dbReference type="GO" id="GO:0005737">
    <property type="term" value="C:cytoplasm"/>
    <property type="evidence" value="ECO:0007669"/>
    <property type="project" value="TreeGrafter"/>
</dbReference>
<evidence type="ECO:0000256" key="2">
    <source>
        <dbReference type="ARBA" id="ARBA00022801"/>
    </source>
</evidence>
<evidence type="ECO:0000313" key="4">
    <source>
        <dbReference type="EMBL" id="PWJ23671.1"/>
    </source>
</evidence>
<keyword evidence="2" id="KW-0378">Hydrolase</keyword>
<accession>A0A2Y9C666</accession>
<reference evidence="4 5" key="1">
    <citation type="submission" date="2018-05" db="EMBL/GenBank/DDBJ databases">
        <title>The Hungate 1000. A catalogue of reference genomes from the rumen microbiome.</title>
        <authorList>
            <person name="Kelly W."/>
        </authorList>
    </citation>
    <scope>NUCLEOTIDE SEQUENCE [LARGE SCALE GENOMIC DNA]</scope>
    <source>
        <strain evidence="4 5">NLAE-zl-C242</strain>
    </source>
</reference>
<dbReference type="Proteomes" id="UP000245845">
    <property type="component" value="Unassembled WGS sequence"/>
</dbReference>
<evidence type="ECO:0000256" key="1">
    <source>
        <dbReference type="ARBA" id="ARBA00022723"/>
    </source>
</evidence>
<protein>
    <submittedName>
        <fullName evidence="4">Arylsulfatase A-like enzyme</fullName>
    </submittedName>
</protein>
<dbReference type="EMBL" id="QGDL01000013">
    <property type="protein sequence ID" value="PWJ23671.1"/>
    <property type="molecule type" value="Genomic_DNA"/>
</dbReference>